<feature type="transmembrane region" description="Helical" evidence="2">
    <location>
        <begin position="75"/>
        <end position="93"/>
    </location>
</feature>
<feature type="transmembrane region" description="Helical" evidence="2">
    <location>
        <begin position="49"/>
        <end position="69"/>
    </location>
</feature>
<sequence length="1188" mass="120837">MLVAAGGLFIGAAVPGAARAATISVVVALFYVSGLVLHTRLPHLRPAAVAFTGTGLALLPVAGLFFGFLTGQVALAWFATAVVGTVAYVLAAVRLHSRVVAFLTLPFFLSIALSSVSLLGGALVWYFTCSIGVAAILAGLLRLAPGWLPEVISWAVVDTHRLLAPSALVASVLLGPVLTEADRAQLWVVATLYYAALLAFYDAQRIQHFYAVRLVGTITVVLTAGAAGSSAGWISFLLAVCLALQITALLAVPGRARTFLDAARSAGRDNPDVVTRRTSLYAVDVVLTFVTLGLAAAASIFSSGWGILAGPGDGPDALLPVLLVLITGMAIAVRSGGALELLVLPGALLSTMTRWDNPWRAETVLALTAVYLVLRAGRSTGRYRERFMLAARGAVTVLAPIAVLVHLQPPLPPPWQVGEVAGLALLVAFAVNQLVEVRRWRRRSASVYSPWVICTASGASLVTAVALASGTETFAIVASGLWICVLAGCLTSLLLPLGEAGGRGLSPAAPHDIEGIEASGHVLSAAAPHDPTGDAAGGRVLSAAAPHDSTGDGAGKAHVRNIPGALTEAIGPVSLVVAALAGIGAGFGIRSYEVLLVVAIGYGALMARRAGDRLRRGAYLLAAQLSFTALVATVSADLDLSVHEVFAVTAVSIAVQELVRVLLRSRFRQAGLQGSSAWLSIGLLATVPLAYLAVSNPDARLDVIVLHLVLLGTVSAVLFLVQHKGATAYPALYAGAALIAVLSKDFGLAPAGLLPEAPLSVPVGALVAVACAVALAMVRVRASASRLRMPSRIGAGLFATEAVLFAFADGAGWDRVVVAAAVAGIGFTLAQREAFSGLDAGGAAAVIVAAPAFVDQVDRTTGGTLGSDAIRLLGGAVLAAAFLHLARVFLPGEDAAGHRYRILGGLALGWTAVAAVLAMPADDSAVAGSLLLAVVAVLGAWEVPARIRSVYCEVAFLVVVLSVQRVAWLLLDGIDFFWAAQWWVLALALLAAWSFTRGVPGRGLLWLPGSATILSATGLLTVAGGTTGAQVWSLCGHVVLLAAGVALSRRLFSLWGAVGIALALLWFLRGFTFLLLTVAALLLLAFAVWKLNRQGQGPPPGAQTGTGTPDDGPGPAPGAQAGTGASDDGTGPAPGAQAGTGAPDDGSGPAPGAQAGTGAPDDGSGPAPGEGSGSHPGPEVARDLSPQS</sequence>
<feature type="transmembrane region" description="Helical" evidence="2">
    <location>
        <begin position="976"/>
        <end position="996"/>
    </location>
</feature>
<feature type="transmembrane region" description="Helical" evidence="2">
    <location>
        <begin position="474"/>
        <end position="495"/>
    </location>
</feature>
<feature type="transmembrane region" description="Helical" evidence="2">
    <location>
        <begin position="759"/>
        <end position="778"/>
    </location>
</feature>
<dbReference type="AlphaFoldDB" id="A0A2S5IWK1"/>
<feature type="transmembrane region" description="Helical" evidence="2">
    <location>
        <begin position="162"/>
        <end position="178"/>
    </location>
</feature>
<feature type="transmembrane region" description="Helical" evidence="2">
    <location>
        <begin position="869"/>
        <end position="890"/>
    </location>
</feature>
<keyword evidence="2" id="KW-0472">Membrane</keyword>
<evidence type="ECO:0008006" key="5">
    <source>
        <dbReference type="Google" id="ProtNLM"/>
    </source>
</evidence>
<evidence type="ECO:0000313" key="3">
    <source>
        <dbReference type="EMBL" id="PPB48925.1"/>
    </source>
</evidence>
<evidence type="ECO:0000256" key="1">
    <source>
        <dbReference type="SAM" id="MobiDB-lite"/>
    </source>
</evidence>
<feature type="transmembrane region" description="Helical" evidence="2">
    <location>
        <begin position="950"/>
        <end position="970"/>
    </location>
</feature>
<feature type="transmembrane region" description="Helical" evidence="2">
    <location>
        <begin position="565"/>
        <end position="583"/>
    </location>
</feature>
<feature type="transmembrane region" description="Helical" evidence="2">
    <location>
        <begin position="619"/>
        <end position="636"/>
    </location>
</feature>
<protein>
    <recommendedName>
        <fullName evidence="5">DUF2339 domain-containing protein</fullName>
    </recommendedName>
</protein>
<feature type="transmembrane region" description="Helical" evidence="2">
    <location>
        <begin position="589"/>
        <end position="607"/>
    </location>
</feature>
<evidence type="ECO:0000256" key="2">
    <source>
        <dbReference type="SAM" id="Phobius"/>
    </source>
</evidence>
<evidence type="ECO:0000313" key="4">
    <source>
        <dbReference type="Proteomes" id="UP000239297"/>
    </source>
</evidence>
<feature type="transmembrane region" description="Helical" evidence="2">
    <location>
        <begin position="447"/>
        <end position="468"/>
    </location>
</feature>
<gene>
    <name evidence="3" type="ORF">C4K88_09285</name>
</gene>
<dbReference type="Proteomes" id="UP000239297">
    <property type="component" value="Unassembled WGS sequence"/>
</dbReference>
<feature type="region of interest" description="Disordered" evidence="1">
    <location>
        <begin position="1096"/>
        <end position="1188"/>
    </location>
</feature>
<dbReference type="EMBL" id="PRKW01000004">
    <property type="protein sequence ID" value="PPB48925.1"/>
    <property type="molecule type" value="Genomic_DNA"/>
</dbReference>
<keyword evidence="2" id="KW-1133">Transmembrane helix</keyword>
<reference evidence="3 4" key="1">
    <citation type="journal article" date="2014" name="Int. J. Syst. Evol. Microbiol.">
        <title>Arthrobacter pityocampae sp. nov., isolated from Thaumetopoea pityocampa (Lep., Thaumetopoeidae).</title>
        <authorList>
            <person name="Ince I.A."/>
            <person name="Demirbag Z."/>
            <person name="Kati H."/>
        </authorList>
    </citation>
    <scope>NUCLEOTIDE SEQUENCE [LARGE SCALE GENOMIC DNA]</scope>
    <source>
        <strain evidence="3 4">Tp2</strain>
    </source>
</reference>
<feature type="transmembrane region" description="Helical" evidence="2">
    <location>
        <begin position="642"/>
        <end position="663"/>
    </location>
</feature>
<feature type="transmembrane region" description="Helical" evidence="2">
    <location>
        <begin position="415"/>
        <end position="435"/>
    </location>
</feature>
<feature type="transmembrane region" description="Helical" evidence="2">
    <location>
        <begin position="100"/>
        <end position="118"/>
    </location>
</feature>
<feature type="transmembrane region" description="Helical" evidence="2">
    <location>
        <begin position="233"/>
        <end position="252"/>
    </location>
</feature>
<feature type="transmembrane region" description="Helical" evidence="2">
    <location>
        <begin position="317"/>
        <end position="333"/>
    </location>
</feature>
<feature type="transmembrane region" description="Helical" evidence="2">
    <location>
        <begin position="389"/>
        <end position="409"/>
    </location>
</feature>
<dbReference type="RefSeq" id="WP_104121371.1">
    <property type="nucleotide sequence ID" value="NZ_PRKW01000004.1"/>
</dbReference>
<feature type="transmembrane region" description="Helical" evidence="2">
    <location>
        <begin position="184"/>
        <end position="203"/>
    </location>
</feature>
<feature type="transmembrane region" description="Helical" evidence="2">
    <location>
        <begin position="210"/>
        <end position="227"/>
    </location>
</feature>
<feature type="transmembrane region" description="Helical" evidence="2">
    <location>
        <begin position="1003"/>
        <end position="1023"/>
    </location>
</feature>
<feature type="compositionally biased region" description="Low complexity" evidence="1">
    <location>
        <begin position="1102"/>
        <end position="1165"/>
    </location>
</feature>
<feature type="transmembrane region" description="Helical" evidence="2">
    <location>
        <begin position="700"/>
        <end position="720"/>
    </location>
</feature>
<feature type="transmembrane region" description="Helical" evidence="2">
    <location>
        <begin position="675"/>
        <end position="694"/>
    </location>
</feature>
<feature type="transmembrane region" description="Helical" evidence="2">
    <location>
        <begin position="925"/>
        <end position="943"/>
    </location>
</feature>
<organism evidence="3 4">
    <name type="scientific">Arthrobacter pityocampae</name>
    <dbReference type="NCBI Taxonomy" id="547334"/>
    <lineage>
        <taxon>Bacteria</taxon>
        <taxon>Bacillati</taxon>
        <taxon>Actinomycetota</taxon>
        <taxon>Actinomycetes</taxon>
        <taxon>Micrococcales</taxon>
        <taxon>Micrococcaceae</taxon>
        <taxon>Arthrobacter</taxon>
    </lineage>
</organism>
<feature type="transmembrane region" description="Helical" evidence="2">
    <location>
        <begin position="20"/>
        <end position="37"/>
    </location>
</feature>
<accession>A0A2S5IWK1</accession>
<comment type="caution">
    <text evidence="3">The sequence shown here is derived from an EMBL/GenBank/DDBJ whole genome shotgun (WGS) entry which is preliminary data.</text>
</comment>
<feature type="transmembrane region" description="Helical" evidence="2">
    <location>
        <begin position="285"/>
        <end position="305"/>
    </location>
</feature>
<keyword evidence="2" id="KW-0812">Transmembrane</keyword>
<feature type="transmembrane region" description="Helical" evidence="2">
    <location>
        <begin position="124"/>
        <end position="141"/>
    </location>
</feature>
<feature type="transmembrane region" description="Helical" evidence="2">
    <location>
        <begin position="732"/>
        <end position="753"/>
    </location>
</feature>
<dbReference type="OrthoDB" id="4966949at2"/>
<feature type="transmembrane region" description="Helical" evidence="2">
    <location>
        <begin position="1029"/>
        <end position="1047"/>
    </location>
</feature>
<feature type="transmembrane region" description="Helical" evidence="2">
    <location>
        <begin position="1074"/>
        <end position="1091"/>
    </location>
</feature>
<keyword evidence="4" id="KW-1185">Reference proteome</keyword>
<feature type="transmembrane region" description="Helical" evidence="2">
    <location>
        <begin position="902"/>
        <end position="919"/>
    </location>
</feature>
<proteinExistence type="predicted"/>
<name>A0A2S5IWK1_9MICC</name>
<feature type="transmembrane region" description="Helical" evidence="2">
    <location>
        <begin position="837"/>
        <end position="854"/>
    </location>
</feature>